<dbReference type="RefSeq" id="WP_317627406.1">
    <property type="nucleotide sequence ID" value="NZ_JANFFA010000006.1"/>
</dbReference>
<organism evidence="2 3">
    <name type="scientific">Rhodalgimonas zhirmunskyi</name>
    <dbReference type="NCBI Taxonomy" id="2964767"/>
    <lineage>
        <taxon>Bacteria</taxon>
        <taxon>Pseudomonadati</taxon>
        <taxon>Pseudomonadota</taxon>
        <taxon>Alphaproteobacteria</taxon>
        <taxon>Rhodobacterales</taxon>
        <taxon>Roseobacteraceae</taxon>
        <taxon>Rhodalgimonas</taxon>
    </lineage>
</organism>
<dbReference type="EMBL" id="JANFFA010000006">
    <property type="protein sequence ID" value="MDQ2095783.1"/>
    <property type="molecule type" value="Genomic_DNA"/>
</dbReference>
<proteinExistence type="predicted"/>
<evidence type="ECO:0000313" key="3">
    <source>
        <dbReference type="Proteomes" id="UP001227162"/>
    </source>
</evidence>
<evidence type="ECO:0000313" key="2">
    <source>
        <dbReference type="EMBL" id="MDQ2095783.1"/>
    </source>
</evidence>
<dbReference type="InterPro" id="IPR016181">
    <property type="entry name" value="Acyl_CoA_acyltransferase"/>
</dbReference>
<reference evidence="2" key="1">
    <citation type="submission" date="2022-07" db="EMBL/GenBank/DDBJ databases">
        <authorList>
            <person name="Otstavnykh N."/>
            <person name="Isaeva M."/>
            <person name="Bystritskaya E."/>
        </authorList>
    </citation>
    <scope>NUCLEOTIDE SEQUENCE</scope>
    <source>
        <strain evidence="2">10Alg 79</strain>
    </source>
</reference>
<gene>
    <name evidence="2" type="ORF">NOI20_16815</name>
</gene>
<accession>A0AAJ1X608</accession>
<comment type="caution">
    <text evidence="2">The sequence shown here is derived from an EMBL/GenBank/DDBJ whole genome shotgun (WGS) entry which is preliminary data.</text>
</comment>
<dbReference type="Pfam" id="PF00583">
    <property type="entry name" value="Acetyltransf_1"/>
    <property type="match status" value="1"/>
</dbReference>
<dbReference type="Gene3D" id="3.40.630.30">
    <property type="match status" value="1"/>
</dbReference>
<evidence type="ECO:0000259" key="1">
    <source>
        <dbReference type="PROSITE" id="PS51186"/>
    </source>
</evidence>
<dbReference type="Proteomes" id="UP001227162">
    <property type="component" value="Unassembled WGS sequence"/>
</dbReference>
<sequence length="242" mass="26260">MARPDITDIYDVVDGTWPAARYDTHGPLTFREGQGGGQRVSATTASGPVSEAQLDEAEAKMRAMNQPALFMIRDGQDDLDAQLDARGYAIHDPVNAYVCPVETLMGEPVPPVTVIPVWEPLALMIDIWAEGGIGEGRIAVMHRAKGPKTGLIARWRDHPGGCAFVAIHNGVAMLHAVEILADQRNQGLGKWVMRRAAFWAAKQGATHVSVVCTQANAAANALYSSLGMTLVGRYHYRKFVEE</sequence>
<reference evidence="2" key="2">
    <citation type="submission" date="2023-04" db="EMBL/GenBank/DDBJ databases">
        <title>'Rhodoalgimonas zhirmunskyi' gen. nov., isolated from a red alga.</title>
        <authorList>
            <person name="Nedashkovskaya O.I."/>
            <person name="Otstavnykh N.Y."/>
            <person name="Bystritskaya E.P."/>
            <person name="Balabanova L.A."/>
            <person name="Isaeva M.P."/>
        </authorList>
    </citation>
    <scope>NUCLEOTIDE SEQUENCE</scope>
    <source>
        <strain evidence="2">10Alg 79</strain>
    </source>
</reference>
<dbReference type="SUPFAM" id="SSF55729">
    <property type="entry name" value="Acyl-CoA N-acyltransferases (Nat)"/>
    <property type="match status" value="1"/>
</dbReference>
<dbReference type="GO" id="GO:0016747">
    <property type="term" value="F:acyltransferase activity, transferring groups other than amino-acyl groups"/>
    <property type="evidence" value="ECO:0007669"/>
    <property type="project" value="InterPro"/>
</dbReference>
<keyword evidence="3" id="KW-1185">Reference proteome</keyword>
<dbReference type="InterPro" id="IPR000182">
    <property type="entry name" value="GNAT_dom"/>
</dbReference>
<dbReference type="AlphaFoldDB" id="A0AAJ1X608"/>
<dbReference type="PROSITE" id="PS51186">
    <property type="entry name" value="GNAT"/>
    <property type="match status" value="1"/>
</dbReference>
<name>A0AAJ1X608_9RHOB</name>
<feature type="domain" description="N-acetyltransferase" evidence="1">
    <location>
        <begin position="107"/>
        <end position="242"/>
    </location>
</feature>
<protein>
    <submittedName>
        <fullName evidence="2">GNAT family N-acetyltransferase</fullName>
    </submittedName>
</protein>
<dbReference type="CDD" id="cd04301">
    <property type="entry name" value="NAT_SF"/>
    <property type="match status" value="1"/>
</dbReference>